<dbReference type="Gene3D" id="3.30.160.60">
    <property type="entry name" value="Classic Zinc Finger"/>
    <property type="match status" value="1"/>
</dbReference>
<evidence type="ECO:0000256" key="6">
    <source>
        <dbReference type="ARBA" id="ARBA00023163"/>
    </source>
</evidence>
<dbReference type="OrthoDB" id="3939438at2759"/>
<accession>A0A1J9RDR9</accession>
<dbReference type="GO" id="GO:0005634">
    <property type="term" value="C:nucleus"/>
    <property type="evidence" value="ECO:0007669"/>
    <property type="project" value="UniProtKB-SubCell"/>
</dbReference>
<evidence type="ECO:0000259" key="10">
    <source>
        <dbReference type="PROSITE" id="PS50157"/>
    </source>
</evidence>
<dbReference type="InterPro" id="IPR051061">
    <property type="entry name" value="Zinc_finger_trans_reg"/>
</dbReference>
<evidence type="ECO:0000313" key="12">
    <source>
        <dbReference type="Proteomes" id="UP000183809"/>
    </source>
</evidence>
<dbReference type="GO" id="GO:0008270">
    <property type="term" value="F:zinc ion binding"/>
    <property type="evidence" value="ECO:0007669"/>
    <property type="project" value="UniProtKB-KW"/>
</dbReference>
<evidence type="ECO:0000256" key="4">
    <source>
        <dbReference type="ARBA" id="ARBA00022833"/>
    </source>
</evidence>
<dbReference type="Proteomes" id="UP000183809">
    <property type="component" value="Unassembled WGS sequence"/>
</dbReference>
<dbReference type="InterPro" id="IPR013087">
    <property type="entry name" value="Znf_C2H2_type"/>
</dbReference>
<proteinExistence type="predicted"/>
<evidence type="ECO:0000256" key="9">
    <source>
        <dbReference type="SAM" id="MobiDB-lite"/>
    </source>
</evidence>
<evidence type="ECO:0000256" key="2">
    <source>
        <dbReference type="ARBA" id="ARBA00022723"/>
    </source>
</evidence>
<keyword evidence="5" id="KW-0805">Transcription regulation</keyword>
<gene>
    <name evidence="11" type="ORF">BKCO1_5700073</name>
</gene>
<reference evidence="11 12" key="1">
    <citation type="submission" date="2016-10" db="EMBL/GenBank/DDBJ databases">
        <title>Proteomics and genomics reveal pathogen-plant mechanisms compatible with a hemibiotrophic lifestyle of Diplodia corticola.</title>
        <authorList>
            <person name="Fernandes I."/>
            <person name="De Jonge R."/>
            <person name="Van De Peer Y."/>
            <person name="Devreese B."/>
            <person name="Alves A."/>
            <person name="Esteves A.C."/>
        </authorList>
    </citation>
    <scope>NUCLEOTIDE SEQUENCE [LARGE SCALE GENOMIC DNA]</scope>
    <source>
        <strain evidence="11 12">CBS 112549</strain>
    </source>
</reference>
<comment type="subcellular location">
    <subcellularLocation>
        <location evidence="1">Nucleus</location>
    </subcellularLocation>
</comment>
<keyword evidence="4" id="KW-0862">Zinc</keyword>
<comment type="caution">
    <text evidence="11">The sequence shown here is derived from an EMBL/GenBank/DDBJ whole genome shotgun (WGS) entry which is preliminary data.</text>
</comment>
<keyword evidence="7" id="KW-0539">Nucleus</keyword>
<keyword evidence="6" id="KW-0804">Transcription</keyword>
<evidence type="ECO:0000256" key="7">
    <source>
        <dbReference type="ARBA" id="ARBA00023242"/>
    </source>
</evidence>
<keyword evidence="3 8" id="KW-0863">Zinc-finger</keyword>
<name>A0A1J9RDR9_9PEZI</name>
<dbReference type="RefSeq" id="XP_020126959.1">
    <property type="nucleotide sequence ID" value="XM_020277516.1"/>
</dbReference>
<evidence type="ECO:0000256" key="1">
    <source>
        <dbReference type="ARBA" id="ARBA00004123"/>
    </source>
</evidence>
<evidence type="ECO:0000256" key="3">
    <source>
        <dbReference type="ARBA" id="ARBA00022771"/>
    </source>
</evidence>
<evidence type="ECO:0000256" key="5">
    <source>
        <dbReference type="ARBA" id="ARBA00023015"/>
    </source>
</evidence>
<feature type="domain" description="C2H2-type" evidence="10">
    <location>
        <begin position="228"/>
        <end position="257"/>
    </location>
</feature>
<organism evidence="11 12">
    <name type="scientific">Diplodia corticola</name>
    <dbReference type="NCBI Taxonomy" id="236234"/>
    <lineage>
        <taxon>Eukaryota</taxon>
        <taxon>Fungi</taxon>
        <taxon>Dikarya</taxon>
        <taxon>Ascomycota</taxon>
        <taxon>Pezizomycotina</taxon>
        <taxon>Dothideomycetes</taxon>
        <taxon>Dothideomycetes incertae sedis</taxon>
        <taxon>Botryosphaeriales</taxon>
        <taxon>Botryosphaeriaceae</taxon>
        <taxon>Diplodia</taxon>
    </lineage>
</organism>
<dbReference type="PROSITE" id="PS50157">
    <property type="entry name" value="ZINC_FINGER_C2H2_2"/>
    <property type="match status" value="1"/>
</dbReference>
<dbReference type="SMART" id="SM00355">
    <property type="entry name" value="ZnF_C2H2"/>
    <property type="match status" value="4"/>
</dbReference>
<dbReference type="EMBL" id="MNUE01000057">
    <property type="protein sequence ID" value="OJD30699.1"/>
    <property type="molecule type" value="Genomic_DNA"/>
</dbReference>
<protein>
    <submittedName>
        <fullName evidence="11">C2h2 transcription factor</fullName>
    </submittedName>
</protein>
<dbReference type="SUPFAM" id="SSF57667">
    <property type="entry name" value="beta-beta-alpha zinc fingers"/>
    <property type="match status" value="1"/>
</dbReference>
<dbReference type="AlphaFoldDB" id="A0A1J9RDR9"/>
<dbReference type="STRING" id="236234.A0A1J9RDR9"/>
<feature type="region of interest" description="Disordered" evidence="9">
    <location>
        <begin position="21"/>
        <end position="50"/>
    </location>
</feature>
<dbReference type="PANTHER" id="PTHR46179:SF13">
    <property type="entry name" value="C2H2-TYPE DOMAIN-CONTAINING PROTEIN"/>
    <property type="match status" value="1"/>
</dbReference>
<keyword evidence="2" id="KW-0479">Metal-binding</keyword>
<dbReference type="PANTHER" id="PTHR46179">
    <property type="entry name" value="ZINC FINGER PROTEIN"/>
    <property type="match status" value="1"/>
</dbReference>
<keyword evidence="12" id="KW-1185">Reference proteome</keyword>
<dbReference type="InterPro" id="IPR036236">
    <property type="entry name" value="Znf_C2H2_sf"/>
</dbReference>
<evidence type="ECO:0000313" key="11">
    <source>
        <dbReference type="EMBL" id="OJD30699.1"/>
    </source>
</evidence>
<sequence length="471" mass="53363">MDDDFNDPQFFQNFLQEVDSMFPQGDAPDDSSLLPADCGSGDVNSSEADESLQHPTRCWHEESQSGLIAVPPPVVHPYYMMDPNTSTSLSLLGKQQADHDAWLETKHQDSPAVIPQFSAALHDSLPESSNIPSNGALLSSWKKHVDHDNPIHLDTTGSAAKESEELSVIGPKVIEDGRARDGYVHENGGGYTCRFPNCKVKRLFKRKYELQRHMGIHTPTQTFDCPVFSCNRRGRYAFYREDKLKAHLKAVHSDEDQAACPVPGCRALAETFPLDLLRVHVSCHDNDDAQTIKLLKSYGERDRKCPMRNCRQKRWLSIEQIAGPKGHLMSHDEADRISQASDLRGRGYGVHGEAICPICDYSSTDIAAIQQHIESEHILTEHGRMHVNAVRSILKPYDKTYPRVWDHLPYGWFAYSCPSCPYEKKEYQSAPTDHVGIFKPSDEIYPFRRHILHLWPEFHSHPVFDDVRPTA</sequence>
<dbReference type="GeneID" id="31017777"/>
<dbReference type="GO" id="GO:0006357">
    <property type="term" value="P:regulation of transcription by RNA polymerase II"/>
    <property type="evidence" value="ECO:0007669"/>
    <property type="project" value="TreeGrafter"/>
</dbReference>
<evidence type="ECO:0000256" key="8">
    <source>
        <dbReference type="PROSITE-ProRule" id="PRU00042"/>
    </source>
</evidence>